<keyword evidence="3" id="KW-1185">Reference proteome</keyword>
<dbReference type="OrthoDB" id="439792at2759"/>
<dbReference type="AlphaFoldDB" id="A0A9E7I7U0"/>
<evidence type="ECO:0000313" key="2">
    <source>
        <dbReference type="EMBL" id="URE44248.1"/>
    </source>
</evidence>
<proteinExistence type="predicted"/>
<keyword evidence="2" id="KW-0418">Kinase</keyword>
<gene>
    <name evidence="2" type="ORF">MUK42_13627</name>
</gene>
<keyword evidence="1" id="KW-0472">Membrane</keyword>
<keyword evidence="1" id="KW-1133">Transmembrane helix</keyword>
<accession>A0A9E7I7U0</accession>
<dbReference type="Proteomes" id="UP001055439">
    <property type="component" value="Chromosome 9"/>
</dbReference>
<dbReference type="EMBL" id="CP097511">
    <property type="protein sequence ID" value="URE44248.1"/>
    <property type="molecule type" value="Genomic_DNA"/>
</dbReference>
<evidence type="ECO:0000256" key="1">
    <source>
        <dbReference type="SAM" id="Phobius"/>
    </source>
</evidence>
<protein>
    <submittedName>
        <fullName evidence="2">Adenylate kinase</fullName>
    </submittedName>
</protein>
<organism evidence="2 3">
    <name type="scientific">Musa troglodytarum</name>
    <name type="common">fe'i banana</name>
    <dbReference type="NCBI Taxonomy" id="320322"/>
    <lineage>
        <taxon>Eukaryota</taxon>
        <taxon>Viridiplantae</taxon>
        <taxon>Streptophyta</taxon>
        <taxon>Embryophyta</taxon>
        <taxon>Tracheophyta</taxon>
        <taxon>Spermatophyta</taxon>
        <taxon>Magnoliopsida</taxon>
        <taxon>Liliopsida</taxon>
        <taxon>Zingiberales</taxon>
        <taxon>Musaceae</taxon>
        <taxon>Musa</taxon>
    </lineage>
</organism>
<keyword evidence="1" id="KW-0812">Transmembrane</keyword>
<evidence type="ECO:0000313" key="3">
    <source>
        <dbReference type="Proteomes" id="UP001055439"/>
    </source>
</evidence>
<reference evidence="2" key="1">
    <citation type="submission" date="2022-05" db="EMBL/GenBank/DDBJ databases">
        <title>The Musa troglodytarum L. genome provides insights into the mechanism of non-climacteric behaviour and enrichment of carotenoids.</title>
        <authorList>
            <person name="Wang J."/>
        </authorList>
    </citation>
    <scope>NUCLEOTIDE SEQUENCE</scope>
    <source>
        <tissue evidence="2">Leaf</tissue>
    </source>
</reference>
<name>A0A9E7I7U0_9LILI</name>
<dbReference type="GO" id="GO:0016301">
    <property type="term" value="F:kinase activity"/>
    <property type="evidence" value="ECO:0007669"/>
    <property type="project" value="UniProtKB-KW"/>
</dbReference>
<keyword evidence="2" id="KW-0808">Transferase</keyword>
<feature type="transmembrane region" description="Helical" evidence="1">
    <location>
        <begin position="15"/>
        <end position="32"/>
    </location>
</feature>
<sequence length="77" mass="9016">MDMNQSCIPYPMAPIFYWWCELSHIWLMIKLLEEYYMKQKKLLDVQVTGGPGETWQGLLAALHLQHMDTATSQKLTV</sequence>